<evidence type="ECO:0000259" key="2">
    <source>
        <dbReference type="PROSITE" id="PS51186"/>
    </source>
</evidence>
<name>A0A3P8ZYM5_ESOLU</name>
<dbReference type="InterPro" id="IPR000182">
    <property type="entry name" value="GNAT_dom"/>
</dbReference>
<reference evidence="3" key="4">
    <citation type="submission" date="2025-09" db="UniProtKB">
        <authorList>
            <consortium name="Ensembl"/>
        </authorList>
    </citation>
    <scope>IDENTIFICATION</scope>
</reference>
<dbReference type="Pfam" id="PF00583">
    <property type="entry name" value="Acetyltransf_1"/>
    <property type="match status" value="1"/>
</dbReference>
<dbReference type="GO" id="GO:0008080">
    <property type="term" value="F:N-acetyltransferase activity"/>
    <property type="evidence" value="ECO:0007669"/>
    <property type="project" value="InterPro"/>
</dbReference>
<dbReference type="InParanoid" id="A0A3P8ZYM5"/>
<evidence type="ECO:0000256" key="1">
    <source>
        <dbReference type="SAM" id="MobiDB-lite"/>
    </source>
</evidence>
<dbReference type="InterPro" id="IPR016181">
    <property type="entry name" value="Acyl_CoA_acyltransferase"/>
</dbReference>
<dbReference type="GeneTree" id="ENSGT00390000000980"/>
<dbReference type="PROSITE" id="PS51186">
    <property type="entry name" value="GNAT"/>
    <property type="match status" value="1"/>
</dbReference>
<dbReference type="Bgee" id="ENSELUG00000011867">
    <property type="expression patterns" value="Expressed in muscle tissue and 14 other cell types or tissues"/>
</dbReference>
<feature type="domain" description="N-acetyltransferase" evidence="2">
    <location>
        <begin position="42"/>
        <end position="191"/>
    </location>
</feature>
<dbReference type="Gene3D" id="3.40.630.30">
    <property type="match status" value="1"/>
</dbReference>
<dbReference type="GO" id="GO:0005737">
    <property type="term" value="C:cytoplasm"/>
    <property type="evidence" value="ECO:0007669"/>
    <property type="project" value="TreeGrafter"/>
</dbReference>
<feature type="region of interest" description="Disordered" evidence="1">
    <location>
        <begin position="199"/>
        <end position="245"/>
    </location>
</feature>
<dbReference type="AlphaFoldDB" id="A0A3P8ZYM5"/>
<dbReference type="OMA" id="IYWMHKD"/>
<organism evidence="3 4">
    <name type="scientific">Esox lucius</name>
    <name type="common">Northern pike</name>
    <dbReference type="NCBI Taxonomy" id="8010"/>
    <lineage>
        <taxon>Eukaryota</taxon>
        <taxon>Metazoa</taxon>
        <taxon>Chordata</taxon>
        <taxon>Craniata</taxon>
        <taxon>Vertebrata</taxon>
        <taxon>Euteleostomi</taxon>
        <taxon>Actinopterygii</taxon>
        <taxon>Neopterygii</taxon>
        <taxon>Teleostei</taxon>
        <taxon>Protacanthopterygii</taxon>
        <taxon>Esociformes</taxon>
        <taxon>Esocidae</taxon>
        <taxon>Esox</taxon>
    </lineage>
</organism>
<keyword evidence="4" id="KW-1185">Reference proteome</keyword>
<dbReference type="GO" id="GO:1905502">
    <property type="term" value="F:acetyl-CoA binding"/>
    <property type="evidence" value="ECO:0007669"/>
    <property type="project" value="TreeGrafter"/>
</dbReference>
<dbReference type="PANTHER" id="PTHR13538:SF4">
    <property type="entry name" value="N-ALPHA-ACETYLTRANSFERASE 80"/>
    <property type="match status" value="1"/>
</dbReference>
<reference evidence="4" key="1">
    <citation type="journal article" date="2014" name="PLoS ONE">
        <title>The genome and linkage map of the northern pike (Esox lucius): conserved synteny revealed between the salmonid sister group and the Neoteleostei.</title>
        <authorList>
            <person name="Rondeau E.B."/>
            <person name="Minkley D.R."/>
            <person name="Leong J.S."/>
            <person name="Messmer A.M."/>
            <person name="Jantzen J.R."/>
            <person name="von Schalburg K.R."/>
            <person name="Lemon C."/>
            <person name="Bird N.H."/>
            <person name="Koop B.F."/>
        </authorList>
    </citation>
    <scope>NUCLEOTIDE SEQUENCE</scope>
</reference>
<proteinExistence type="predicted"/>
<accession>A0A3P8ZYM5</accession>
<dbReference type="Proteomes" id="UP000265140">
    <property type="component" value="Chromosome 12"/>
</dbReference>
<reference evidence="3" key="2">
    <citation type="submission" date="2020-02" db="EMBL/GenBank/DDBJ databases">
        <title>Esox lucius (northern pike) genome, fEsoLuc1, primary haplotype.</title>
        <authorList>
            <person name="Myers G."/>
            <person name="Karagic N."/>
            <person name="Meyer A."/>
            <person name="Pippel M."/>
            <person name="Reichard M."/>
            <person name="Winkler S."/>
            <person name="Tracey A."/>
            <person name="Sims Y."/>
            <person name="Howe K."/>
            <person name="Rhie A."/>
            <person name="Formenti G."/>
            <person name="Durbin R."/>
            <person name="Fedrigo O."/>
            <person name="Jarvis E.D."/>
        </authorList>
    </citation>
    <scope>NUCLEOTIDE SEQUENCE [LARGE SCALE GENOMIC DNA]</scope>
</reference>
<dbReference type="SUPFAM" id="SSF55729">
    <property type="entry name" value="Acyl-CoA N-acyltransferases (Nat)"/>
    <property type="match status" value="1"/>
</dbReference>
<dbReference type="STRING" id="8010.ENSELUP00000033579"/>
<dbReference type="InterPro" id="IPR039840">
    <property type="entry name" value="NAA80"/>
</dbReference>
<dbReference type="CDD" id="cd04301">
    <property type="entry name" value="NAT_SF"/>
    <property type="match status" value="1"/>
</dbReference>
<dbReference type="Ensembl" id="ENSELUT00000000375.3">
    <property type="protein sequence ID" value="ENSELUP00000033579.1"/>
    <property type="gene ID" value="ENSELUG00000011867.3"/>
</dbReference>
<dbReference type="PANTHER" id="PTHR13538">
    <property type="entry name" value="N-ACETYLTRANSFERASE 6"/>
    <property type="match status" value="1"/>
</dbReference>
<feature type="compositionally biased region" description="Pro residues" evidence="1">
    <location>
        <begin position="208"/>
        <end position="245"/>
    </location>
</feature>
<sequence>MEVREWLKRDRFKEPLLVSCLVRVLFQPSISPQCDDGGVQSIPLHQRPDLLETCADLVNSEWQRSRGARVHSLQKSCQEFPVVLLLLQGSRNGNGGDETLLGHVRLSRVVSHRGSLFVESVVISKAQRGKGYGRTIMQEAERYARAKGFSRLCLTTHDKQHFYAHLGYVLSTPVQNAGIMASFVPMEVLGRFSRHTGTNDNLGEVLGGPPPPPRLLPSPSPPSLPTPPALPPPPTASSPPSCLPPPPLLPAQLLVQTLKETPYRDAKGVPIFWMHKDI</sequence>
<reference evidence="3" key="3">
    <citation type="submission" date="2025-08" db="UniProtKB">
        <authorList>
            <consortium name="Ensembl"/>
        </authorList>
    </citation>
    <scope>IDENTIFICATION</scope>
</reference>
<evidence type="ECO:0000313" key="3">
    <source>
        <dbReference type="Ensembl" id="ENSELUP00000033579.1"/>
    </source>
</evidence>
<protein>
    <recommendedName>
        <fullName evidence="2">N-acetyltransferase domain-containing protein</fullName>
    </recommendedName>
</protein>
<evidence type="ECO:0000313" key="4">
    <source>
        <dbReference type="Proteomes" id="UP000265140"/>
    </source>
</evidence>
<gene>
    <name evidence="3" type="primary">NAA80</name>
</gene>